<evidence type="ECO:0000313" key="1">
    <source>
        <dbReference type="EMBL" id="KAH7937023.1"/>
    </source>
</evidence>
<evidence type="ECO:0000313" key="2">
    <source>
        <dbReference type="Proteomes" id="UP000821865"/>
    </source>
</evidence>
<keyword evidence="2" id="KW-1185">Reference proteome</keyword>
<sequence>MKLASQQQLTEGGGTDSSFRRRRHSSYPNDASTLHTTIDLNAELMAKLMASIERRLSSPPRKARATVAVTPATPPNSPTGVISPGEAAQPDSATVNPEGMKVQVAGASIIVFVTKSFLSWRPGRYSPRPIIKKARSHSIPALIGLDDQQRVRKVVRIGSQEISSTVTYVPYDNENALQETVEWPTLRDEVLQERFPNLAALSEASINDAMQAVAASHEIKPEPKSEAKRIRSPVEEEVSGLGGEELLFGVGLTADFMDSSNPEESFRLPRLKSDEMPLRFPQLAQLDQPAFREAK</sequence>
<accession>A0ACB8C807</accession>
<dbReference type="Proteomes" id="UP000821865">
    <property type="component" value="Chromosome 8"/>
</dbReference>
<protein>
    <submittedName>
        <fullName evidence="1">Uncharacterized protein</fullName>
    </submittedName>
</protein>
<name>A0ACB8C807_DERSI</name>
<dbReference type="EMBL" id="CM023477">
    <property type="protein sequence ID" value="KAH7937023.1"/>
    <property type="molecule type" value="Genomic_DNA"/>
</dbReference>
<proteinExistence type="predicted"/>
<reference evidence="1" key="1">
    <citation type="submission" date="2020-05" db="EMBL/GenBank/DDBJ databases">
        <title>Large-scale comparative analyses of tick genomes elucidate their genetic diversity and vector capacities.</title>
        <authorList>
            <person name="Jia N."/>
            <person name="Wang J."/>
            <person name="Shi W."/>
            <person name="Du L."/>
            <person name="Sun Y."/>
            <person name="Zhan W."/>
            <person name="Jiang J."/>
            <person name="Wang Q."/>
            <person name="Zhang B."/>
            <person name="Ji P."/>
            <person name="Sakyi L.B."/>
            <person name="Cui X."/>
            <person name="Yuan T."/>
            <person name="Jiang B."/>
            <person name="Yang W."/>
            <person name="Lam T.T.-Y."/>
            <person name="Chang Q."/>
            <person name="Ding S."/>
            <person name="Wang X."/>
            <person name="Zhu J."/>
            <person name="Ruan X."/>
            <person name="Zhao L."/>
            <person name="Wei J."/>
            <person name="Que T."/>
            <person name="Du C."/>
            <person name="Cheng J."/>
            <person name="Dai P."/>
            <person name="Han X."/>
            <person name="Huang E."/>
            <person name="Gao Y."/>
            <person name="Liu J."/>
            <person name="Shao H."/>
            <person name="Ye R."/>
            <person name="Li L."/>
            <person name="Wei W."/>
            <person name="Wang X."/>
            <person name="Wang C."/>
            <person name="Yang T."/>
            <person name="Huo Q."/>
            <person name="Li W."/>
            <person name="Guo W."/>
            <person name="Chen H."/>
            <person name="Zhou L."/>
            <person name="Ni X."/>
            <person name="Tian J."/>
            <person name="Zhou Y."/>
            <person name="Sheng Y."/>
            <person name="Liu T."/>
            <person name="Pan Y."/>
            <person name="Xia L."/>
            <person name="Li J."/>
            <person name="Zhao F."/>
            <person name="Cao W."/>
        </authorList>
    </citation>
    <scope>NUCLEOTIDE SEQUENCE</scope>
    <source>
        <strain evidence="1">Dsil-2018</strain>
    </source>
</reference>
<organism evidence="1 2">
    <name type="scientific">Dermacentor silvarum</name>
    <name type="common">Tick</name>
    <dbReference type="NCBI Taxonomy" id="543639"/>
    <lineage>
        <taxon>Eukaryota</taxon>
        <taxon>Metazoa</taxon>
        <taxon>Ecdysozoa</taxon>
        <taxon>Arthropoda</taxon>
        <taxon>Chelicerata</taxon>
        <taxon>Arachnida</taxon>
        <taxon>Acari</taxon>
        <taxon>Parasitiformes</taxon>
        <taxon>Ixodida</taxon>
        <taxon>Ixodoidea</taxon>
        <taxon>Ixodidae</taxon>
        <taxon>Rhipicephalinae</taxon>
        <taxon>Dermacentor</taxon>
    </lineage>
</organism>
<gene>
    <name evidence="1" type="ORF">HPB49_007422</name>
</gene>
<comment type="caution">
    <text evidence="1">The sequence shown here is derived from an EMBL/GenBank/DDBJ whole genome shotgun (WGS) entry which is preliminary data.</text>
</comment>